<dbReference type="RefSeq" id="XP_070920627.1">
    <property type="nucleotide sequence ID" value="XM_071064526.1"/>
</dbReference>
<dbReference type="GeneID" id="98179849"/>
<comment type="caution">
    <text evidence="1">The sequence shown here is derived from an EMBL/GenBank/DDBJ whole genome shotgun (WGS) entry which is preliminary data.</text>
</comment>
<name>A0ABQ0GMA9_9PEZI</name>
<gene>
    <name evidence="1" type="ORF">MFIFM68171_09107</name>
</gene>
<accession>A0ABQ0GMA9</accession>
<dbReference type="Proteomes" id="UP001628179">
    <property type="component" value="Unassembled WGS sequence"/>
</dbReference>
<keyword evidence="2" id="KW-1185">Reference proteome</keyword>
<dbReference type="EMBL" id="BAAFSV010000005">
    <property type="protein sequence ID" value="GAB1318897.1"/>
    <property type="molecule type" value="Genomic_DNA"/>
</dbReference>
<protein>
    <submittedName>
        <fullName evidence="1">Uncharacterized protein</fullName>
    </submittedName>
</protein>
<reference evidence="1 2" key="1">
    <citation type="submission" date="2024-09" db="EMBL/GenBank/DDBJ databases">
        <title>Itraconazole resistance in Madurella fahalii resulting from another homologue of gene encoding cytochrome P450 14-alpha sterol demethylase (CYP51).</title>
        <authorList>
            <person name="Yoshioka I."/>
            <person name="Fahal A.H."/>
            <person name="Kaneko S."/>
            <person name="Yaguchi T."/>
        </authorList>
    </citation>
    <scope>NUCLEOTIDE SEQUENCE [LARGE SCALE GENOMIC DNA]</scope>
    <source>
        <strain evidence="1 2">IFM 68171</strain>
    </source>
</reference>
<organism evidence="1 2">
    <name type="scientific">Madurella fahalii</name>
    <dbReference type="NCBI Taxonomy" id="1157608"/>
    <lineage>
        <taxon>Eukaryota</taxon>
        <taxon>Fungi</taxon>
        <taxon>Dikarya</taxon>
        <taxon>Ascomycota</taxon>
        <taxon>Pezizomycotina</taxon>
        <taxon>Sordariomycetes</taxon>
        <taxon>Sordariomycetidae</taxon>
        <taxon>Sordariales</taxon>
        <taxon>Sordariales incertae sedis</taxon>
        <taxon>Madurella</taxon>
    </lineage>
</organism>
<sequence>MATAMDGINFPYALGDEHIDSAMTNAIDSHLLEIASIRHMLLDDNHNSVLAFVGFPEDARSAFACDGNRWEDVRIRMNYDKLMALGSPKIREMFSPSAQRRFRRRLRLEVLPPGIEYVVDFTPPSEGSELADLTAALWLPKMVKLWFLAGQYVPDPVLERKEGIYRRPLADRAVGSIMTLGHDDVCKSKACFTDLSQWQTNDSVPGIVEENPAYHGSRIPAFRKVDDYCPIRHRVSIVRLLRAINGDSLLLNSAVRMWTIAQVAIYLEVPQVVVDPVTQWLVAPPNTKFIEICPERAFQLAYSLKIPSVLIAAFKILVNERAIDYAGSAPSPRLPELTWVQRRRDEYGDFPSDPVEYASRAFAERMSNKLKMLQSDHVFDWLPIANNEWEKLSSLGALCHSGPLKEAYQNLTSALLAAFHKHVERTTTFSTFRTPILEFIEAQRTHYVPDWDRRRLGSLYHDLNPSQKALTPFFWENLKSEFPFYTDFIGFKSDQSPEGKSLLQLATTFNRRLQTAVFNKSDIPEGLLDPDGSPTAPETDMQSYGGDWTFNLGAFHDVLRGAVTKLCASVQGTHLRGGGSLPGEYEGGIPYFLSDHLLLSLDETELNYLPIWADGLDDGSGGVFQDVIPPAELGPSEPGPGYHTGITLPSVDDGPSDMDGDTEIVSRGYASTISPSVTRGFGVLALDDDETLARSMDAHRSGTATTVAGGDVVVGGAVGHGARPSAPPSESFTADYDEGVGAGGDGGVYAEARFAQPADHQVQGLMLERYVEEEAHEDEATAMEIDGDADMVDFGVSDDDSSTLNGFEEIEAP</sequence>
<evidence type="ECO:0000313" key="2">
    <source>
        <dbReference type="Proteomes" id="UP001628179"/>
    </source>
</evidence>
<proteinExistence type="predicted"/>
<evidence type="ECO:0000313" key="1">
    <source>
        <dbReference type="EMBL" id="GAB1318897.1"/>
    </source>
</evidence>